<evidence type="ECO:0000256" key="1">
    <source>
        <dbReference type="SAM" id="SignalP"/>
    </source>
</evidence>
<accession>A0A0D2KT70</accession>
<dbReference type="InterPro" id="IPR004352">
    <property type="entry name" value="GH114_TIM-barrel"/>
</dbReference>
<sequence length="80" mass="8621">MWVATASVYVIDLFLNSAATTAGIAANGGYAVCHFNAGTYEDWQPDSGLFTAADHPASAWLDIRSSNVRSIMQKKFDASF</sequence>
<dbReference type="RefSeq" id="XP_013897698.1">
    <property type="nucleotide sequence ID" value="XM_014042244.1"/>
</dbReference>
<evidence type="ECO:0000313" key="3">
    <source>
        <dbReference type="EMBL" id="KIY98678.1"/>
    </source>
</evidence>
<dbReference type="KEGG" id="mng:MNEG_9287"/>
<dbReference type="EMBL" id="KK102100">
    <property type="protein sequence ID" value="KIY98678.1"/>
    <property type="molecule type" value="Genomic_DNA"/>
</dbReference>
<feature type="chain" id="PRO_5002263125" description="Glycoside-hydrolase family GH114 TIM-barrel domain-containing protein" evidence="1">
    <location>
        <begin position="22"/>
        <end position="80"/>
    </location>
</feature>
<proteinExistence type="predicted"/>
<name>A0A0D2KT70_9CHLO</name>
<dbReference type="OrthoDB" id="2108802at2759"/>
<reference evidence="3 4" key="1">
    <citation type="journal article" date="2013" name="BMC Genomics">
        <title>Reconstruction of the lipid metabolism for the microalga Monoraphidium neglectum from its genome sequence reveals characteristics suitable for biofuel production.</title>
        <authorList>
            <person name="Bogen C."/>
            <person name="Al-Dilaimi A."/>
            <person name="Albersmeier A."/>
            <person name="Wichmann J."/>
            <person name="Grundmann M."/>
            <person name="Rupp O."/>
            <person name="Lauersen K.J."/>
            <person name="Blifernez-Klassen O."/>
            <person name="Kalinowski J."/>
            <person name="Goesmann A."/>
            <person name="Mussgnug J.H."/>
            <person name="Kruse O."/>
        </authorList>
    </citation>
    <scope>NUCLEOTIDE SEQUENCE [LARGE SCALE GENOMIC DNA]</scope>
    <source>
        <strain evidence="3 4">SAG 48.87</strain>
    </source>
</reference>
<evidence type="ECO:0000313" key="4">
    <source>
        <dbReference type="Proteomes" id="UP000054498"/>
    </source>
</evidence>
<organism evidence="3 4">
    <name type="scientific">Monoraphidium neglectum</name>
    <dbReference type="NCBI Taxonomy" id="145388"/>
    <lineage>
        <taxon>Eukaryota</taxon>
        <taxon>Viridiplantae</taxon>
        <taxon>Chlorophyta</taxon>
        <taxon>core chlorophytes</taxon>
        <taxon>Chlorophyceae</taxon>
        <taxon>CS clade</taxon>
        <taxon>Sphaeropleales</taxon>
        <taxon>Selenastraceae</taxon>
        <taxon>Monoraphidium</taxon>
    </lineage>
</organism>
<feature type="domain" description="Glycoside-hydrolase family GH114 TIM-barrel" evidence="2">
    <location>
        <begin position="5"/>
        <end position="77"/>
    </location>
</feature>
<dbReference type="Pfam" id="PF03537">
    <property type="entry name" value="Glyco_hydro_114"/>
    <property type="match status" value="1"/>
</dbReference>
<keyword evidence="4" id="KW-1185">Reference proteome</keyword>
<dbReference type="Gene3D" id="3.20.20.70">
    <property type="entry name" value="Aldolase class I"/>
    <property type="match status" value="1"/>
</dbReference>
<dbReference type="PANTHER" id="PTHR35273">
    <property type="entry name" value="ALPHA-1,4 POLYGALACTOSAMINIDASE, PUTATIVE (AFU_ORTHOLOGUE AFUA_3G07890)-RELATED"/>
    <property type="match status" value="1"/>
</dbReference>
<evidence type="ECO:0000259" key="2">
    <source>
        <dbReference type="Pfam" id="PF03537"/>
    </source>
</evidence>
<dbReference type="AlphaFoldDB" id="A0A0D2KT70"/>
<dbReference type="STRING" id="145388.A0A0D2KT70"/>
<dbReference type="InterPro" id="IPR013785">
    <property type="entry name" value="Aldolase_TIM"/>
</dbReference>
<keyword evidence="1" id="KW-0732">Signal</keyword>
<dbReference type="Proteomes" id="UP000054498">
    <property type="component" value="Unassembled WGS sequence"/>
</dbReference>
<gene>
    <name evidence="3" type="ORF">MNEG_9287</name>
</gene>
<protein>
    <recommendedName>
        <fullName evidence="2">Glycoside-hydrolase family GH114 TIM-barrel domain-containing protein</fullName>
    </recommendedName>
</protein>
<dbReference type="GeneID" id="25742162"/>
<dbReference type="PANTHER" id="PTHR35273:SF2">
    <property type="entry name" value="ALPHA-GALACTOSIDASE"/>
    <property type="match status" value="1"/>
</dbReference>
<feature type="signal peptide" evidence="1">
    <location>
        <begin position="1"/>
        <end position="21"/>
    </location>
</feature>